<organism evidence="2 3">
    <name type="scientific">Neisseria elongata</name>
    <dbReference type="NCBI Taxonomy" id="495"/>
    <lineage>
        <taxon>Bacteria</taxon>
        <taxon>Pseudomonadati</taxon>
        <taxon>Pseudomonadota</taxon>
        <taxon>Betaproteobacteria</taxon>
        <taxon>Neisseriales</taxon>
        <taxon>Neisseriaceae</taxon>
        <taxon>Neisseria</taxon>
    </lineage>
</organism>
<dbReference type="GO" id="GO:0032259">
    <property type="term" value="P:methylation"/>
    <property type="evidence" value="ECO:0007669"/>
    <property type="project" value="UniProtKB-KW"/>
</dbReference>
<proteinExistence type="predicted"/>
<dbReference type="PANTHER" id="PTHR43591:SF24">
    <property type="entry name" value="2-METHOXY-6-POLYPRENYL-1,4-BENZOQUINOL METHYLASE, MITOCHONDRIAL"/>
    <property type="match status" value="1"/>
</dbReference>
<sequence length="249" mass="28622">MPSAKLIQKLKPALQNPLPPEQDGVLLCLDSDGVTGDNAKYMNMYNRLARWYDFGERWIARLRYGNSINEMRRSLMGELEWRQDCTALYASIGTGTDLNHLPADIDLSALDLTGADLSLGMLERCRNVWRKKAAGLDLVHCNAEDLPFADNMFDVVFHVGGINFFSDKQKAINEMLRIAKPGTKIMIADETTDFIQQQYKKSLFTRNYFQDTDFDLTQIENCIPETVQEKKTRLLWSNRFYCITFRKPA</sequence>
<dbReference type="Pfam" id="PF08241">
    <property type="entry name" value="Methyltransf_11"/>
    <property type="match status" value="1"/>
</dbReference>
<dbReference type="Proteomes" id="UP000254927">
    <property type="component" value="Unassembled WGS sequence"/>
</dbReference>
<dbReference type="Gene3D" id="3.40.50.150">
    <property type="entry name" value="Vaccinia Virus protein VP39"/>
    <property type="match status" value="1"/>
</dbReference>
<dbReference type="GeneID" id="93352502"/>
<dbReference type="RefSeq" id="WP_074895519.1">
    <property type="nucleotide sequence ID" value="NZ_CP031252.1"/>
</dbReference>
<feature type="domain" description="Methyltransferase type 11" evidence="1">
    <location>
        <begin position="92"/>
        <end position="186"/>
    </location>
</feature>
<dbReference type="InterPro" id="IPR029063">
    <property type="entry name" value="SAM-dependent_MTases_sf"/>
</dbReference>
<dbReference type="GO" id="GO:0043770">
    <property type="term" value="F:demethylmenaquinone methyltransferase activity"/>
    <property type="evidence" value="ECO:0007669"/>
    <property type="project" value="UniProtKB-EC"/>
</dbReference>
<dbReference type="PANTHER" id="PTHR43591">
    <property type="entry name" value="METHYLTRANSFERASE"/>
    <property type="match status" value="1"/>
</dbReference>
<protein>
    <submittedName>
        <fullName evidence="2">Demethylmenaquinone methyltransferase</fullName>
        <ecNumber evidence="2">2.1.1.163</ecNumber>
    </submittedName>
</protein>
<dbReference type="GO" id="GO:0008757">
    <property type="term" value="F:S-adenosylmethionine-dependent methyltransferase activity"/>
    <property type="evidence" value="ECO:0007669"/>
    <property type="project" value="InterPro"/>
</dbReference>
<evidence type="ECO:0000313" key="2">
    <source>
        <dbReference type="EMBL" id="STZ68018.1"/>
    </source>
</evidence>
<accession>A0A378TYI0</accession>
<keyword evidence="2" id="KW-0489">Methyltransferase</keyword>
<name>A0A378TYI0_NEIEL</name>
<dbReference type="AlphaFoldDB" id="A0A378TYI0"/>
<reference evidence="2 3" key="1">
    <citation type="submission" date="2018-06" db="EMBL/GenBank/DDBJ databases">
        <authorList>
            <consortium name="Pathogen Informatics"/>
            <person name="Doyle S."/>
        </authorList>
    </citation>
    <scope>NUCLEOTIDE SEQUENCE [LARGE SCALE GENOMIC DNA]</scope>
    <source>
        <strain evidence="2 3">NCTC10660</strain>
    </source>
</reference>
<dbReference type="EC" id="2.1.1.163" evidence="2"/>
<gene>
    <name evidence="2" type="primary">ubiE_2</name>
    <name evidence="2" type="ORF">NCTC10660_01517</name>
</gene>
<evidence type="ECO:0000313" key="3">
    <source>
        <dbReference type="Proteomes" id="UP000254927"/>
    </source>
</evidence>
<dbReference type="InterPro" id="IPR013216">
    <property type="entry name" value="Methyltransf_11"/>
</dbReference>
<evidence type="ECO:0000259" key="1">
    <source>
        <dbReference type="Pfam" id="PF08241"/>
    </source>
</evidence>
<keyword evidence="2" id="KW-0808">Transferase</keyword>
<dbReference type="SUPFAM" id="SSF53335">
    <property type="entry name" value="S-adenosyl-L-methionine-dependent methyltransferases"/>
    <property type="match status" value="1"/>
</dbReference>
<dbReference type="EMBL" id="UGQW01000002">
    <property type="protein sequence ID" value="STZ68018.1"/>
    <property type="molecule type" value="Genomic_DNA"/>
</dbReference>